<dbReference type="InterPro" id="IPR036188">
    <property type="entry name" value="FAD/NAD-bd_sf"/>
</dbReference>
<protein>
    <submittedName>
        <fullName evidence="2">Thioredoxin reductase</fullName>
    </submittedName>
</protein>
<dbReference type="PRINTS" id="PR00368">
    <property type="entry name" value="FADPNR"/>
</dbReference>
<dbReference type="SUPFAM" id="SSF51905">
    <property type="entry name" value="FAD/NAD(P)-binding domain"/>
    <property type="match status" value="1"/>
</dbReference>
<dbReference type="Gene3D" id="3.50.50.60">
    <property type="entry name" value="FAD/NAD(P)-binding domain"/>
    <property type="match status" value="2"/>
</dbReference>
<dbReference type="AlphaFoldDB" id="A0A1N7CMZ8"/>
<dbReference type="STRING" id="58117.SAMN05421833_11287"/>
<reference evidence="3" key="1">
    <citation type="submission" date="2017-01" db="EMBL/GenBank/DDBJ databases">
        <authorList>
            <person name="Varghese N."/>
            <person name="Submissions S."/>
        </authorList>
    </citation>
    <scope>NUCLEOTIDE SEQUENCE [LARGE SCALE GENOMIC DNA]</scope>
    <source>
        <strain evidence="3">ATCC 12950</strain>
    </source>
</reference>
<organism evidence="2 3">
    <name type="scientific">Microbispora rosea</name>
    <dbReference type="NCBI Taxonomy" id="58117"/>
    <lineage>
        <taxon>Bacteria</taxon>
        <taxon>Bacillati</taxon>
        <taxon>Actinomycetota</taxon>
        <taxon>Actinomycetes</taxon>
        <taxon>Streptosporangiales</taxon>
        <taxon>Streptosporangiaceae</taxon>
        <taxon>Microbispora</taxon>
    </lineage>
</organism>
<accession>A0A1N7CMZ8</accession>
<dbReference type="GO" id="GO:0009851">
    <property type="term" value="P:auxin biosynthetic process"/>
    <property type="evidence" value="ECO:0007669"/>
    <property type="project" value="TreeGrafter"/>
</dbReference>
<evidence type="ECO:0000313" key="3">
    <source>
        <dbReference type="Proteomes" id="UP000186096"/>
    </source>
</evidence>
<dbReference type="PANTHER" id="PTHR43539:SF38">
    <property type="entry name" value="INDOLE-3-PYRUVATE MONOOXYGENASE YUCCA6"/>
    <property type="match status" value="1"/>
</dbReference>
<gene>
    <name evidence="2" type="ORF">SAMN05421833_11287</name>
</gene>
<keyword evidence="1" id="KW-0560">Oxidoreductase</keyword>
<proteinExistence type="predicted"/>
<name>A0A1N7CMZ8_9ACTN</name>
<dbReference type="EMBL" id="FTNI01000012">
    <property type="protein sequence ID" value="SIR64847.1"/>
    <property type="molecule type" value="Genomic_DNA"/>
</dbReference>
<dbReference type="InterPro" id="IPR050982">
    <property type="entry name" value="Auxin_biosynth/cation_transpt"/>
</dbReference>
<dbReference type="Proteomes" id="UP000186096">
    <property type="component" value="Unassembled WGS sequence"/>
</dbReference>
<dbReference type="Pfam" id="PF13738">
    <property type="entry name" value="Pyr_redox_3"/>
    <property type="match status" value="1"/>
</dbReference>
<dbReference type="PANTHER" id="PTHR43539">
    <property type="entry name" value="FLAVIN-BINDING MONOOXYGENASE-LIKE PROTEIN (AFU_ORTHOLOGUE AFUA_4G09220)"/>
    <property type="match status" value="1"/>
</dbReference>
<keyword evidence="3" id="KW-1185">Reference proteome</keyword>
<dbReference type="RefSeq" id="WP_239104871.1">
    <property type="nucleotide sequence ID" value="NZ_FTNI01000012.1"/>
</dbReference>
<dbReference type="GO" id="GO:0004497">
    <property type="term" value="F:monooxygenase activity"/>
    <property type="evidence" value="ECO:0007669"/>
    <property type="project" value="TreeGrafter"/>
</dbReference>
<evidence type="ECO:0000256" key="1">
    <source>
        <dbReference type="ARBA" id="ARBA00023002"/>
    </source>
</evidence>
<dbReference type="GO" id="GO:0050660">
    <property type="term" value="F:flavin adenine dinucleotide binding"/>
    <property type="evidence" value="ECO:0007669"/>
    <property type="project" value="TreeGrafter"/>
</dbReference>
<sequence>MPDNILDYLVVGAGPAGLQMGHFLHRAGRGYRILEAAPEPGAFFRTFPRHRKLISINKKYTGWDDPELNLRMDWNSLLSDDPRLLFTRYSDRYFPAAEDFVRYLEDFVAFQGLHVTYDARVAEVTRPDAEGPFVVTDEHGRIYRAWRVIVATGVSLPNIPRIPGIETAEQYGTHSIDPADYTNMRVLVIGKANSAFETADNLLETAAVVHVAGPHSVRLAWRTHFVGHLRAVNAGFLDTYQLKLQNAVLDGDIRHIERRADGSYLVTVAFVRADEVTKDIPYDRVIVCTGFRFDASFFSPECRPELTIGDRFPALTPAYESVNVPGLHFAGTITQSLDFKRGTNGFIHGFRYGVRALHRMLEHRHHGVPWPGRDLPADPDALAAAVLERVNRSSALWQQFGVLADMIVPDGLGGMRYLEELPIDLQGPPVGDAGHFAITLEYGPHHDQIDPFDISVGRIRQSDAERADEGHYLHPVVRRYRGGVVEAVHHVTENLENDWTSEKVHLRPLRDFFQRQSLPVTV</sequence>
<evidence type="ECO:0000313" key="2">
    <source>
        <dbReference type="EMBL" id="SIR64847.1"/>
    </source>
</evidence>